<dbReference type="Pfam" id="PF07484">
    <property type="entry name" value="Collar"/>
    <property type="match status" value="1"/>
</dbReference>
<dbReference type="InterPro" id="IPR037053">
    <property type="entry name" value="Phage_tail_collar_dom_sf"/>
</dbReference>
<evidence type="ECO:0000259" key="3">
    <source>
        <dbReference type="Pfam" id="PF07484"/>
    </source>
</evidence>
<feature type="chain" id="PRO_5045266704" evidence="2">
    <location>
        <begin position="31"/>
        <end position="237"/>
    </location>
</feature>
<evidence type="ECO:0000313" key="4">
    <source>
        <dbReference type="EMBL" id="SER17152.1"/>
    </source>
</evidence>
<feature type="region of interest" description="Disordered" evidence="1">
    <location>
        <begin position="197"/>
        <end position="216"/>
    </location>
</feature>
<dbReference type="EMBL" id="FOFP01000016">
    <property type="protein sequence ID" value="SER17152.1"/>
    <property type="molecule type" value="Genomic_DNA"/>
</dbReference>
<keyword evidence="5" id="KW-1185">Reference proteome</keyword>
<accession>A0ABY1BMC0</accession>
<dbReference type="SUPFAM" id="SSF88874">
    <property type="entry name" value="Receptor-binding domain of short tail fibre protein gp12"/>
    <property type="match status" value="1"/>
</dbReference>
<sequence>MKALLIPGRRKGSLAVLVALVGLGHPPLVAASECAENGYIASVCWTAASYCPERYLPANGQLLKVTDNEPLFSLIVNRFGGDGINNFALPDLRGRTIAGTNQDPSLPLVLLGARYGREYASLDVSNMAAHTHKWLFASAKLTGTLYGADTLGDSTSPQNRFPASRPPSGPGASSVATYGKSANASLKSNVITLAGNTATNRTDPAGSAEPHPIPLRPAQQPLLACIAIEGVYPVRPN</sequence>
<name>A0ABY1BMC0_9PSED</name>
<organism evidence="4 5">
    <name type="scientific">Pseudomonas cuatrocienegasensis</name>
    <dbReference type="NCBI Taxonomy" id="543360"/>
    <lineage>
        <taxon>Bacteria</taxon>
        <taxon>Pseudomonadati</taxon>
        <taxon>Pseudomonadota</taxon>
        <taxon>Gammaproteobacteria</taxon>
        <taxon>Pseudomonadales</taxon>
        <taxon>Pseudomonadaceae</taxon>
        <taxon>Pseudomonas</taxon>
    </lineage>
</organism>
<dbReference type="Gene3D" id="3.90.1340.10">
    <property type="entry name" value="Phage tail collar domain"/>
    <property type="match status" value="1"/>
</dbReference>
<comment type="caution">
    <text evidence="4">The sequence shown here is derived from an EMBL/GenBank/DDBJ whole genome shotgun (WGS) entry which is preliminary data.</text>
</comment>
<evidence type="ECO:0000256" key="1">
    <source>
        <dbReference type="SAM" id="MobiDB-lite"/>
    </source>
</evidence>
<proteinExistence type="predicted"/>
<dbReference type="RefSeq" id="WP_167362821.1">
    <property type="nucleotide sequence ID" value="NZ_FOFP01000016.1"/>
</dbReference>
<dbReference type="Proteomes" id="UP000198512">
    <property type="component" value="Unassembled WGS sequence"/>
</dbReference>
<gene>
    <name evidence="4" type="ORF">SAMN05216600_116122</name>
</gene>
<feature type="signal peptide" evidence="2">
    <location>
        <begin position="1"/>
        <end position="30"/>
    </location>
</feature>
<dbReference type="InterPro" id="IPR011083">
    <property type="entry name" value="Phage_tail_collar_dom"/>
</dbReference>
<evidence type="ECO:0000256" key="2">
    <source>
        <dbReference type="SAM" id="SignalP"/>
    </source>
</evidence>
<feature type="region of interest" description="Disordered" evidence="1">
    <location>
        <begin position="153"/>
        <end position="177"/>
    </location>
</feature>
<reference evidence="4 5" key="1">
    <citation type="submission" date="2016-10" db="EMBL/GenBank/DDBJ databases">
        <authorList>
            <person name="Varghese N."/>
            <person name="Submissions S."/>
        </authorList>
    </citation>
    <scope>NUCLEOTIDE SEQUENCE [LARGE SCALE GENOMIC DNA]</scope>
    <source>
        <strain evidence="4 5">CIP 109853</strain>
    </source>
</reference>
<keyword evidence="2" id="KW-0732">Signal</keyword>
<evidence type="ECO:0000313" key="5">
    <source>
        <dbReference type="Proteomes" id="UP000198512"/>
    </source>
</evidence>
<protein>
    <submittedName>
        <fullName evidence="4">Microcystin-dependent protein</fullName>
    </submittedName>
</protein>
<feature type="domain" description="Phage tail collar" evidence="3">
    <location>
        <begin position="43"/>
        <end position="97"/>
    </location>
</feature>